<protein>
    <submittedName>
        <fullName evidence="1">Uncharacterized protein</fullName>
    </submittedName>
</protein>
<gene>
    <name evidence="1" type="ORF">F383_33834</name>
</gene>
<dbReference type="AlphaFoldDB" id="A0A0B0N0G5"/>
<dbReference type="EMBL" id="JRRC01453370">
    <property type="protein sequence ID" value="KHG06510.1"/>
    <property type="molecule type" value="Genomic_DNA"/>
</dbReference>
<comment type="caution">
    <text evidence="1">The sequence shown here is derived from an EMBL/GenBank/DDBJ whole genome shotgun (WGS) entry which is preliminary data.</text>
</comment>
<evidence type="ECO:0000313" key="2">
    <source>
        <dbReference type="Proteomes" id="UP000032142"/>
    </source>
</evidence>
<proteinExistence type="predicted"/>
<accession>A0A0B0N0G5</accession>
<dbReference type="Proteomes" id="UP000032142">
    <property type="component" value="Unassembled WGS sequence"/>
</dbReference>
<name>A0A0B0N0G5_GOSAR</name>
<evidence type="ECO:0000313" key="1">
    <source>
        <dbReference type="EMBL" id="KHG06510.1"/>
    </source>
</evidence>
<reference evidence="2" key="1">
    <citation type="submission" date="2014-09" db="EMBL/GenBank/DDBJ databases">
        <authorList>
            <person name="Mudge J."/>
            <person name="Ramaraj T."/>
            <person name="Lindquist I.E."/>
            <person name="Bharti A.K."/>
            <person name="Sundararajan A."/>
            <person name="Cameron C.T."/>
            <person name="Woodward J.E."/>
            <person name="May G.D."/>
            <person name="Brubaker C."/>
            <person name="Broadhvest J."/>
            <person name="Wilkins T.A."/>
        </authorList>
    </citation>
    <scope>NUCLEOTIDE SEQUENCE</scope>
    <source>
        <strain evidence="2">cv. AKA8401</strain>
    </source>
</reference>
<sequence length="35" mass="4043">MASLCECVNLGRHPRRPRACEMLCDLLDFVCFVPF</sequence>
<keyword evidence="2" id="KW-1185">Reference proteome</keyword>
<organism evidence="1 2">
    <name type="scientific">Gossypium arboreum</name>
    <name type="common">Tree cotton</name>
    <name type="synonym">Gossypium nanking</name>
    <dbReference type="NCBI Taxonomy" id="29729"/>
    <lineage>
        <taxon>Eukaryota</taxon>
        <taxon>Viridiplantae</taxon>
        <taxon>Streptophyta</taxon>
        <taxon>Embryophyta</taxon>
        <taxon>Tracheophyta</taxon>
        <taxon>Spermatophyta</taxon>
        <taxon>Magnoliopsida</taxon>
        <taxon>eudicotyledons</taxon>
        <taxon>Gunneridae</taxon>
        <taxon>Pentapetalae</taxon>
        <taxon>rosids</taxon>
        <taxon>malvids</taxon>
        <taxon>Malvales</taxon>
        <taxon>Malvaceae</taxon>
        <taxon>Malvoideae</taxon>
        <taxon>Gossypium</taxon>
    </lineage>
</organism>